<sequence length="124" mass="14595">MMRVDTRLKKLRMPRQPNQLQSHIDGKFRRQLQASSDENFSSFSVSRDIEFETSRIVALNFLSCLEQSGFEFADNRRRSFATLNPECRGETQLQFDAKYSPARPHQILSHDDDDGRLCQHYIFH</sequence>
<accession>A0AAV9XBJ1</accession>
<evidence type="ECO:0000313" key="2">
    <source>
        <dbReference type="Proteomes" id="UP001365542"/>
    </source>
</evidence>
<dbReference type="EMBL" id="JAVHJO010000006">
    <property type="protein sequence ID" value="KAK6539450.1"/>
    <property type="molecule type" value="Genomic_DNA"/>
</dbReference>
<keyword evidence="2" id="KW-1185">Reference proteome</keyword>
<protein>
    <submittedName>
        <fullName evidence="1">Uncharacterized protein</fullName>
    </submittedName>
</protein>
<reference evidence="1 2" key="1">
    <citation type="submission" date="2019-10" db="EMBL/GenBank/DDBJ databases">
        <authorList>
            <person name="Palmer J.M."/>
        </authorList>
    </citation>
    <scope>NUCLEOTIDE SEQUENCE [LARGE SCALE GENOMIC DNA]</scope>
    <source>
        <strain evidence="1 2">TWF694</strain>
    </source>
</reference>
<dbReference type="Proteomes" id="UP001365542">
    <property type="component" value="Unassembled WGS sequence"/>
</dbReference>
<gene>
    <name evidence="1" type="ORF">TWF694_009674</name>
</gene>
<dbReference type="AlphaFoldDB" id="A0AAV9XBJ1"/>
<name>A0AAV9XBJ1_9PEZI</name>
<proteinExistence type="predicted"/>
<organism evidence="1 2">
    <name type="scientific">Orbilia ellipsospora</name>
    <dbReference type="NCBI Taxonomy" id="2528407"/>
    <lineage>
        <taxon>Eukaryota</taxon>
        <taxon>Fungi</taxon>
        <taxon>Dikarya</taxon>
        <taxon>Ascomycota</taxon>
        <taxon>Pezizomycotina</taxon>
        <taxon>Orbiliomycetes</taxon>
        <taxon>Orbiliales</taxon>
        <taxon>Orbiliaceae</taxon>
        <taxon>Orbilia</taxon>
    </lineage>
</organism>
<evidence type="ECO:0000313" key="1">
    <source>
        <dbReference type="EMBL" id="KAK6539450.1"/>
    </source>
</evidence>
<comment type="caution">
    <text evidence="1">The sequence shown here is derived from an EMBL/GenBank/DDBJ whole genome shotgun (WGS) entry which is preliminary data.</text>
</comment>